<reference evidence="3" key="1">
    <citation type="journal article" date="2020" name="Fungal Divers.">
        <title>Resolving the Mortierellaceae phylogeny through synthesis of multi-gene phylogenetics and phylogenomics.</title>
        <authorList>
            <person name="Vandepol N."/>
            <person name="Liber J."/>
            <person name="Desiro A."/>
            <person name="Na H."/>
            <person name="Kennedy M."/>
            <person name="Barry K."/>
            <person name="Grigoriev I.V."/>
            <person name="Miller A.N."/>
            <person name="O'Donnell K."/>
            <person name="Stajich J.E."/>
            <person name="Bonito G."/>
        </authorList>
    </citation>
    <scope>NUCLEOTIDE SEQUENCE</scope>
    <source>
        <strain evidence="3">KOD1015</strain>
    </source>
</reference>
<dbReference type="InterPro" id="IPR036691">
    <property type="entry name" value="Endo/exonu/phosph_ase_sf"/>
</dbReference>
<feature type="compositionally biased region" description="Polar residues" evidence="1">
    <location>
        <begin position="820"/>
        <end position="829"/>
    </location>
</feature>
<feature type="region of interest" description="Disordered" evidence="1">
    <location>
        <begin position="802"/>
        <end position="829"/>
    </location>
</feature>
<dbReference type="InterPro" id="IPR043148">
    <property type="entry name" value="TagF_C"/>
</dbReference>
<feature type="compositionally biased region" description="Low complexity" evidence="1">
    <location>
        <begin position="102"/>
        <end position="116"/>
    </location>
</feature>
<dbReference type="EMBL" id="JAABOA010000180">
    <property type="protein sequence ID" value="KAF9585455.1"/>
    <property type="molecule type" value="Genomic_DNA"/>
</dbReference>
<gene>
    <name evidence="3" type="ORF">BGW38_002318</name>
</gene>
<dbReference type="InterPro" id="IPR005135">
    <property type="entry name" value="Endo/exonuclease/phosphatase"/>
</dbReference>
<dbReference type="SUPFAM" id="SSF56219">
    <property type="entry name" value="DNase I-like"/>
    <property type="match status" value="1"/>
</dbReference>
<evidence type="ECO:0000313" key="4">
    <source>
        <dbReference type="Proteomes" id="UP000780801"/>
    </source>
</evidence>
<keyword evidence="4" id="KW-1185">Reference proteome</keyword>
<dbReference type="GO" id="GO:0003824">
    <property type="term" value="F:catalytic activity"/>
    <property type="evidence" value="ECO:0007669"/>
    <property type="project" value="InterPro"/>
</dbReference>
<proteinExistence type="predicted"/>
<evidence type="ECO:0000256" key="1">
    <source>
        <dbReference type="SAM" id="MobiDB-lite"/>
    </source>
</evidence>
<accession>A0A9P6G3A8</accession>
<dbReference type="AlphaFoldDB" id="A0A9P6G3A8"/>
<name>A0A9P6G3A8_9FUNG</name>
<dbReference type="PANTHER" id="PTHR41349">
    <property type="match status" value="1"/>
</dbReference>
<dbReference type="Gene3D" id="3.60.10.10">
    <property type="entry name" value="Endonuclease/exonuclease/phosphatase"/>
    <property type="match status" value="1"/>
</dbReference>
<evidence type="ECO:0000259" key="2">
    <source>
        <dbReference type="Pfam" id="PF03372"/>
    </source>
</evidence>
<feature type="domain" description="Endonuclease/exonuclease/phosphatase" evidence="2">
    <location>
        <begin position="492"/>
        <end position="752"/>
    </location>
</feature>
<dbReference type="Gene3D" id="3.40.50.12580">
    <property type="match status" value="1"/>
</dbReference>
<dbReference type="OrthoDB" id="276515at2759"/>
<organism evidence="3 4">
    <name type="scientific">Lunasporangiospora selenospora</name>
    <dbReference type="NCBI Taxonomy" id="979761"/>
    <lineage>
        <taxon>Eukaryota</taxon>
        <taxon>Fungi</taxon>
        <taxon>Fungi incertae sedis</taxon>
        <taxon>Mucoromycota</taxon>
        <taxon>Mortierellomycotina</taxon>
        <taxon>Mortierellomycetes</taxon>
        <taxon>Mortierellales</taxon>
        <taxon>Mortierellaceae</taxon>
        <taxon>Lunasporangiospora</taxon>
    </lineage>
</organism>
<protein>
    <recommendedName>
        <fullName evidence="2">Endonuclease/exonuclease/phosphatase domain-containing protein</fullName>
    </recommendedName>
</protein>
<feature type="region of interest" description="Disordered" evidence="1">
    <location>
        <begin position="102"/>
        <end position="125"/>
    </location>
</feature>
<dbReference type="Proteomes" id="UP000780801">
    <property type="component" value="Unassembled WGS sequence"/>
</dbReference>
<sequence>MLVSDTTTKIATTAAAGTGVETCAPFLDRYGGVVFVYDWNVAKETIKDYYQRQYPDGWVKVMPFSLRNILHAIKHLDHRLDRYETCDLNGLNTGSTIDLNVSNSSLSSTTSHDSGSGSPGSGRQPIETKKQHQVVFLLTGSMNPDYGVFGLMQKQILDAVKEALPERVHAVNVIGHCMYGCASCSGVEHKVPLYFTRYFNKTLPYTAKDILSIYTNQDKAAPGLAPRSVLVAPSCGSTSMLAQKSLIQLFHRLEQSGRWKFIWKMHPTSLHLENYDTTDPTGQEQVELDNVRFVLANFRVTAEEHACLLPFMEAFDIIITDLHSSVPFIATYFTPKIILSYFNDADYGTPERHQEFMDQLNVFIEPEELEHLLEHLPQPKGDPSFFHSQYGHVDGKEDLRFGNMAGWPLEQFEPTQPLQHRKAMGQIALKWRTIWKNMTQMYPDDVEGANNALGFDGKFPLLQGEDQVAIPKILPHVLPRDRQAAGIELKIMSFNIWNGGQSGGYPLEKTAHAILESGADIVGLQECSSVQDETGKRRYMLPELVKYLPGWYYSDQKHGPNVTGPRNPWGVVSKFPIVNTTELGFGVKIQLNNHRHPEFEPSYHSLPEYEYTEQFTTASPGIPSPGSRSQQRRRSENTRFMYLFNIHLYYFPYQPFQLAKIPYDTQPFLDTAEEAIQSSIAARGAEMKSILREMEIVAEEEKDVPIFMTGDFNEPSHLDWTPLTVLAGIHPLTVKWPMTEWAYKAGLVDLWRAYSHPIGSSLSSPTSPTSPMNPVRWAGQMSDLVSSIDSVTLGDTAKAQSGAGAGARADQHSVGDIQRGSETQLNETEQAVLERPGFSWTVLKPELDPGDHYDRIDYIFGLNRESSPIALKNMAVLIGEEAGRVGEKNDKVSKPWPSDHRAVLATVLM</sequence>
<dbReference type="Pfam" id="PF03372">
    <property type="entry name" value="Exo_endo_phos"/>
    <property type="match status" value="1"/>
</dbReference>
<comment type="caution">
    <text evidence="3">The sequence shown here is derived from an EMBL/GenBank/DDBJ whole genome shotgun (WGS) entry which is preliminary data.</text>
</comment>
<evidence type="ECO:0000313" key="3">
    <source>
        <dbReference type="EMBL" id="KAF9585455.1"/>
    </source>
</evidence>
<dbReference type="PANTHER" id="PTHR41349:SF1">
    <property type="entry name" value="PROTEIN CBG08683"/>
    <property type="match status" value="1"/>
</dbReference>